<dbReference type="PANTHER" id="PTHR23282">
    <property type="entry name" value="APICAL ENDOSOMAL GLYCOPROTEIN PRECURSOR"/>
    <property type="match status" value="1"/>
</dbReference>
<dbReference type="Proteomes" id="UP000828390">
    <property type="component" value="Unassembled WGS sequence"/>
</dbReference>
<dbReference type="Pfam" id="PF00629">
    <property type="entry name" value="MAM"/>
    <property type="match status" value="1"/>
</dbReference>
<dbReference type="InterPro" id="IPR000998">
    <property type="entry name" value="MAM_dom"/>
</dbReference>
<feature type="domain" description="MAM" evidence="1">
    <location>
        <begin position="1"/>
        <end position="34"/>
    </location>
</feature>
<sequence length="83" mass="8766">MSVIQIVFEGMRGLTESSDIALDDVLVTKGECGTPGSCDFENGLCAWSNSQGDDFDWIVRAGQTDTVNTGPNGDHTLATNLGL</sequence>
<dbReference type="SUPFAM" id="SSF49899">
    <property type="entry name" value="Concanavalin A-like lectins/glucanases"/>
    <property type="match status" value="1"/>
</dbReference>
<reference evidence="2" key="2">
    <citation type="submission" date="2020-11" db="EMBL/GenBank/DDBJ databases">
        <authorList>
            <person name="McCartney M.A."/>
            <person name="Auch B."/>
            <person name="Kono T."/>
            <person name="Mallez S."/>
            <person name="Becker A."/>
            <person name="Gohl D.M."/>
            <person name="Silverstein K.A.T."/>
            <person name="Koren S."/>
            <person name="Bechman K.B."/>
            <person name="Herman A."/>
            <person name="Abrahante J.E."/>
            <person name="Garbe J."/>
        </authorList>
    </citation>
    <scope>NUCLEOTIDE SEQUENCE</scope>
    <source>
        <strain evidence="2">Duluth1</strain>
        <tissue evidence="2">Whole animal</tissue>
    </source>
</reference>
<evidence type="ECO:0000313" key="3">
    <source>
        <dbReference type="Proteomes" id="UP000828390"/>
    </source>
</evidence>
<name>A0A9D4N4F9_DREPO</name>
<dbReference type="EMBL" id="JAIWYP010000001">
    <property type="protein sequence ID" value="KAH3887651.1"/>
    <property type="molecule type" value="Genomic_DNA"/>
</dbReference>
<evidence type="ECO:0000259" key="1">
    <source>
        <dbReference type="PROSITE" id="PS50060"/>
    </source>
</evidence>
<protein>
    <recommendedName>
        <fullName evidence="1">MAM domain-containing protein</fullName>
    </recommendedName>
</protein>
<gene>
    <name evidence="2" type="ORF">DPMN_011669</name>
</gene>
<evidence type="ECO:0000313" key="2">
    <source>
        <dbReference type="EMBL" id="KAH3887651.1"/>
    </source>
</evidence>
<dbReference type="AlphaFoldDB" id="A0A9D4N4F9"/>
<comment type="caution">
    <text evidence="2">The sequence shown here is derived from an EMBL/GenBank/DDBJ whole genome shotgun (WGS) entry which is preliminary data.</text>
</comment>
<reference evidence="2" key="1">
    <citation type="journal article" date="2019" name="bioRxiv">
        <title>The Genome of the Zebra Mussel, Dreissena polymorpha: A Resource for Invasive Species Research.</title>
        <authorList>
            <person name="McCartney M.A."/>
            <person name="Auch B."/>
            <person name="Kono T."/>
            <person name="Mallez S."/>
            <person name="Zhang Y."/>
            <person name="Obille A."/>
            <person name="Becker A."/>
            <person name="Abrahante J.E."/>
            <person name="Garbe J."/>
            <person name="Badalamenti J.P."/>
            <person name="Herman A."/>
            <person name="Mangelson H."/>
            <person name="Liachko I."/>
            <person name="Sullivan S."/>
            <person name="Sone E.D."/>
            <person name="Koren S."/>
            <person name="Silverstein K.A.T."/>
            <person name="Beckman K.B."/>
            <person name="Gohl D.M."/>
        </authorList>
    </citation>
    <scope>NUCLEOTIDE SEQUENCE</scope>
    <source>
        <strain evidence="2">Duluth1</strain>
        <tissue evidence="2">Whole animal</tissue>
    </source>
</reference>
<organism evidence="2 3">
    <name type="scientific">Dreissena polymorpha</name>
    <name type="common">Zebra mussel</name>
    <name type="synonym">Mytilus polymorpha</name>
    <dbReference type="NCBI Taxonomy" id="45954"/>
    <lineage>
        <taxon>Eukaryota</taxon>
        <taxon>Metazoa</taxon>
        <taxon>Spiralia</taxon>
        <taxon>Lophotrochozoa</taxon>
        <taxon>Mollusca</taxon>
        <taxon>Bivalvia</taxon>
        <taxon>Autobranchia</taxon>
        <taxon>Heteroconchia</taxon>
        <taxon>Euheterodonta</taxon>
        <taxon>Imparidentia</taxon>
        <taxon>Neoheterodontei</taxon>
        <taxon>Myida</taxon>
        <taxon>Dreissenoidea</taxon>
        <taxon>Dreissenidae</taxon>
        <taxon>Dreissena</taxon>
    </lineage>
</organism>
<accession>A0A9D4N4F9</accession>
<dbReference type="PANTHER" id="PTHR23282:SF101">
    <property type="entry name" value="MAM DOMAIN-CONTAINING PROTEIN"/>
    <property type="match status" value="1"/>
</dbReference>
<keyword evidence="3" id="KW-1185">Reference proteome</keyword>
<dbReference type="InterPro" id="IPR051560">
    <property type="entry name" value="MAM_domain-containing"/>
</dbReference>
<dbReference type="InterPro" id="IPR013320">
    <property type="entry name" value="ConA-like_dom_sf"/>
</dbReference>
<dbReference type="Gene3D" id="2.60.120.200">
    <property type="match status" value="2"/>
</dbReference>
<proteinExistence type="predicted"/>
<feature type="domain" description="MAM" evidence="1">
    <location>
        <begin position="36"/>
        <end position="83"/>
    </location>
</feature>
<dbReference type="GO" id="GO:0016020">
    <property type="term" value="C:membrane"/>
    <property type="evidence" value="ECO:0007669"/>
    <property type="project" value="InterPro"/>
</dbReference>
<dbReference type="PROSITE" id="PS50060">
    <property type="entry name" value="MAM_2"/>
    <property type="match status" value="2"/>
</dbReference>